<dbReference type="InterPro" id="IPR016491">
    <property type="entry name" value="Septin"/>
</dbReference>
<keyword evidence="2 4" id="KW-0342">GTP-binding</keyword>
<dbReference type="InterPro" id="IPR027417">
    <property type="entry name" value="P-loop_NTPase"/>
</dbReference>
<dbReference type="PANTHER" id="PTHR18884">
    <property type="entry name" value="SEPTIN"/>
    <property type="match status" value="1"/>
</dbReference>
<gene>
    <name evidence="7" type="ORF">HCN44_010464</name>
</gene>
<organism evidence="7 8">
    <name type="scientific">Aphidius gifuensis</name>
    <name type="common">Parasitoid wasp</name>
    <dbReference type="NCBI Taxonomy" id="684658"/>
    <lineage>
        <taxon>Eukaryota</taxon>
        <taxon>Metazoa</taxon>
        <taxon>Ecdysozoa</taxon>
        <taxon>Arthropoda</taxon>
        <taxon>Hexapoda</taxon>
        <taxon>Insecta</taxon>
        <taxon>Pterygota</taxon>
        <taxon>Neoptera</taxon>
        <taxon>Endopterygota</taxon>
        <taxon>Hymenoptera</taxon>
        <taxon>Apocrita</taxon>
        <taxon>Ichneumonoidea</taxon>
        <taxon>Braconidae</taxon>
        <taxon>Aphidiinae</taxon>
        <taxon>Aphidius</taxon>
    </lineage>
</organism>
<dbReference type="OrthoDB" id="416553at2759"/>
<feature type="region of interest" description="Disordered" evidence="5">
    <location>
        <begin position="400"/>
        <end position="421"/>
    </location>
</feature>
<evidence type="ECO:0000256" key="4">
    <source>
        <dbReference type="RuleBase" id="RU004560"/>
    </source>
</evidence>
<dbReference type="EMBL" id="JACMRX010000004">
    <property type="protein sequence ID" value="KAF7991663.1"/>
    <property type="molecule type" value="Genomic_DNA"/>
</dbReference>
<accession>A0A834XQQ0</accession>
<keyword evidence="1 4" id="KW-0547">Nucleotide-binding</keyword>
<dbReference type="PROSITE" id="PS51719">
    <property type="entry name" value="G_SEPTIN"/>
    <property type="match status" value="1"/>
</dbReference>
<evidence type="ECO:0000313" key="7">
    <source>
        <dbReference type="EMBL" id="KAF7991663.1"/>
    </source>
</evidence>
<evidence type="ECO:0000256" key="1">
    <source>
        <dbReference type="ARBA" id="ARBA00022741"/>
    </source>
</evidence>
<dbReference type="FunFam" id="3.40.50.300:FF:000036">
    <property type="entry name" value="septin-6 isoform X2"/>
    <property type="match status" value="1"/>
</dbReference>
<dbReference type="Pfam" id="PF00735">
    <property type="entry name" value="Septin"/>
    <property type="match status" value="1"/>
</dbReference>
<name>A0A834XQQ0_APHGI</name>
<evidence type="ECO:0000256" key="5">
    <source>
        <dbReference type="SAM" id="MobiDB-lite"/>
    </source>
</evidence>
<evidence type="ECO:0000256" key="3">
    <source>
        <dbReference type="PIRNR" id="PIRNR006698"/>
    </source>
</evidence>
<comment type="similarity">
    <text evidence="3 4">Belongs to the TRAFAC class TrmE-Era-EngA-EngB-Septin-like GTPase superfamily. Septin GTPase family.</text>
</comment>
<reference evidence="7 8" key="1">
    <citation type="submission" date="2020-08" db="EMBL/GenBank/DDBJ databases">
        <title>Aphidius gifuensis genome sequencing and assembly.</title>
        <authorList>
            <person name="Du Z."/>
        </authorList>
    </citation>
    <scope>NUCLEOTIDE SEQUENCE [LARGE SCALE GENOMIC DNA]</scope>
    <source>
        <strain evidence="7">YNYX2018</strain>
        <tissue evidence="7">Adults</tissue>
    </source>
</reference>
<dbReference type="SUPFAM" id="SSF52540">
    <property type="entry name" value="P-loop containing nucleoside triphosphate hydrolases"/>
    <property type="match status" value="1"/>
</dbReference>
<dbReference type="GO" id="GO:0005525">
    <property type="term" value="F:GTP binding"/>
    <property type="evidence" value="ECO:0007669"/>
    <property type="project" value="UniProtKB-UniRule"/>
</dbReference>
<evidence type="ECO:0000256" key="2">
    <source>
        <dbReference type="ARBA" id="ARBA00023134"/>
    </source>
</evidence>
<dbReference type="PIRSF" id="PIRSF006698">
    <property type="entry name" value="Septin"/>
    <property type="match status" value="1"/>
</dbReference>
<evidence type="ECO:0000313" key="8">
    <source>
        <dbReference type="Proteomes" id="UP000639338"/>
    </source>
</evidence>
<dbReference type="AlphaFoldDB" id="A0A834XQQ0"/>
<protein>
    <recommendedName>
        <fullName evidence="3">Septin</fullName>
    </recommendedName>
</protein>
<dbReference type="InterPro" id="IPR030379">
    <property type="entry name" value="G_SEPTIN_dom"/>
</dbReference>
<dbReference type="Proteomes" id="UP000639338">
    <property type="component" value="Unassembled WGS sequence"/>
</dbReference>
<dbReference type="Gene3D" id="3.40.50.300">
    <property type="entry name" value="P-loop containing nucleotide triphosphate hydrolases"/>
    <property type="match status" value="1"/>
</dbReference>
<dbReference type="CDD" id="cd01850">
    <property type="entry name" value="CDC_Septin"/>
    <property type="match status" value="1"/>
</dbReference>
<proteinExistence type="inferred from homology"/>
<keyword evidence="8" id="KW-1185">Reference proteome</keyword>
<evidence type="ECO:0000259" key="6">
    <source>
        <dbReference type="PROSITE" id="PS51719"/>
    </source>
</evidence>
<feature type="domain" description="Septin-type G" evidence="6">
    <location>
        <begin position="40"/>
        <end position="306"/>
    </location>
</feature>
<comment type="caution">
    <text evidence="7">The sequence shown here is derived from an EMBL/GenBank/DDBJ whole genome shotgun (WGS) entry which is preliminary data.</text>
</comment>
<sequence>MAAVEVERAKLEANFRNLKLAGHVGFDSLPDQLVNKSVQNGFIFNILCIGETGLGKSTLMDSLFNTSFESNPSPHNLPSVKLKSQTYELQESNVRLKLAIVDTVGYGDQINKEDSFKSVVDYIDSQFEAYLQEELKIKRSLSNYHDSRIHVCLYFICPTGHGLKSIDLVCMKKIDTKVNIVPIIAKADTISKTELQKFKTKIMSELQSNGVNIYQFPIDDESVLDVNSQMNAHVPFAVVGSTDFVRVGNKMMRSRQYPWGTVQVENESHCDFVKLREMLIRTNMEDMREKTHGRHYELYRKKRLEQMGFSDVDSENKPVSFQQTCEAKRSTHLLELQQKEDEMRQMFVARVKEKEAELKEAEKDLHNKFDKLKKDHMEEKKKLEDNRKKLEEDILEFTRRKTQISQQSQHHMLTLGKSKKK</sequence>